<evidence type="ECO:0000256" key="13">
    <source>
        <dbReference type="SAM" id="Phobius"/>
    </source>
</evidence>
<comment type="subcellular location">
    <subcellularLocation>
        <location evidence="1">Endoplasmic reticulum membrane</location>
        <topology evidence="1">Multi-pass membrane protein</topology>
    </subcellularLocation>
</comment>
<reference evidence="14 15" key="1">
    <citation type="submission" date="2023-03" db="EMBL/GenBank/DDBJ databases">
        <title>Genome insight into feeding habits of ladybird beetles.</title>
        <authorList>
            <person name="Li H.-S."/>
            <person name="Huang Y.-H."/>
            <person name="Pang H."/>
        </authorList>
    </citation>
    <scope>NUCLEOTIDE SEQUENCE [LARGE SCALE GENOMIC DNA]</scope>
    <source>
        <strain evidence="14">SYSU_2023b</strain>
        <tissue evidence="14">Whole body</tissue>
    </source>
</reference>
<evidence type="ECO:0000256" key="1">
    <source>
        <dbReference type="ARBA" id="ARBA00004477"/>
    </source>
</evidence>
<feature type="transmembrane region" description="Helical" evidence="13">
    <location>
        <begin position="645"/>
        <end position="664"/>
    </location>
</feature>
<comment type="caution">
    <text evidence="14">The sequence shown here is derived from an EMBL/GenBank/DDBJ whole genome shotgun (WGS) entry which is preliminary data.</text>
</comment>
<organism evidence="14 15">
    <name type="scientific">Henosepilachna vigintioctopunctata</name>
    <dbReference type="NCBI Taxonomy" id="420089"/>
    <lineage>
        <taxon>Eukaryota</taxon>
        <taxon>Metazoa</taxon>
        <taxon>Ecdysozoa</taxon>
        <taxon>Arthropoda</taxon>
        <taxon>Hexapoda</taxon>
        <taxon>Insecta</taxon>
        <taxon>Pterygota</taxon>
        <taxon>Neoptera</taxon>
        <taxon>Endopterygota</taxon>
        <taxon>Coleoptera</taxon>
        <taxon>Polyphaga</taxon>
        <taxon>Cucujiformia</taxon>
        <taxon>Coccinelloidea</taxon>
        <taxon>Coccinellidae</taxon>
        <taxon>Epilachninae</taxon>
        <taxon>Epilachnini</taxon>
        <taxon>Henosepilachna</taxon>
    </lineage>
</organism>
<evidence type="ECO:0000313" key="14">
    <source>
        <dbReference type="EMBL" id="KAK9887887.1"/>
    </source>
</evidence>
<evidence type="ECO:0000256" key="2">
    <source>
        <dbReference type="ARBA" id="ARBA00022692"/>
    </source>
</evidence>
<gene>
    <name evidence="14" type="ORF">WA026_000191</name>
</gene>
<dbReference type="PANTHER" id="PTHR13304:SF0">
    <property type="entry name" value="GLYCOSYLPHOSPHATIDYLINOSITOL ANCHOR ATTACHMENT 1 PROTEIN"/>
    <property type="match status" value="1"/>
</dbReference>
<evidence type="ECO:0000256" key="9">
    <source>
        <dbReference type="ARBA" id="ARBA00093336"/>
    </source>
</evidence>
<feature type="transmembrane region" description="Helical" evidence="13">
    <location>
        <begin position="21"/>
        <end position="41"/>
    </location>
</feature>
<evidence type="ECO:0000256" key="11">
    <source>
        <dbReference type="ARBA" id="ARBA00093619"/>
    </source>
</evidence>
<name>A0AAW1V586_9CUCU</name>
<evidence type="ECO:0000256" key="5">
    <source>
        <dbReference type="ARBA" id="ARBA00023136"/>
    </source>
</evidence>
<feature type="transmembrane region" description="Helical" evidence="13">
    <location>
        <begin position="540"/>
        <end position="569"/>
    </location>
</feature>
<keyword evidence="15" id="KW-1185">Reference proteome</keyword>
<comment type="function">
    <text evidence="9">Component of the glycosylphosphatidylinositol-anchor (GPI-anchor) transamidase (GPI-T) complex that catalyzes the formation of the linkage between a proprotein and a GPI-anchor and participates in GPI anchored protein biosynthesis. Binds GPI-anchor.</text>
</comment>
<evidence type="ECO:0000256" key="10">
    <source>
        <dbReference type="ARBA" id="ARBA00093557"/>
    </source>
</evidence>
<dbReference type="Pfam" id="PF04114">
    <property type="entry name" value="Gaa1"/>
    <property type="match status" value="1"/>
</dbReference>
<keyword evidence="3" id="KW-0256">Endoplasmic reticulum</keyword>
<dbReference type="PANTHER" id="PTHR13304">
    <property type="entry name" value="GLYCOSYLPHOSPHATIDYLINOSITOL ANCHOR ATTACHMENT 1 PROTEIN"/>
    <property type="match status" value="1"/>
</dbReference>
<dbReference type="GO" id="GO:0016255">
    <property type="term" value="P:attachment of GPI anchor to protein"/>
    <property type="evidence" value="ECO:0007669"/>
    <property type="project" value="TreeGrafter"/>
</dbReference>
<dbReference type="PIRSF" id="PIRSF036762">
    <property type="entry name" value="GAA1"/>
    <property type="match status" value="1"/>
</dbReference>
<dbReference type="AlphaFoldDB" id="A0AAW1V586"/>
<protein>
    <recommendedName>
        <fullName evidence="11">GPI-anchor transamidase component GPAA1</fullName>
    </recommendedName>
    <alternativeName>
        <fullName evidence="8">GAA1 protein homolog</fullName>
    </alternativeName>
    <alternativeName>
        <fullName evidence="12">Glycosylphosphatidylinositol anchor attachment 1 protein</fullName>
    </alternativeName>
</protein>
<feature type="transmembrane region" description="Helical" evidence="13">
    <location>
        <begin position="509"/>
        <end position="528"/>
    </location>
</feature>
<keyword evidence="7" id="KW-0325">Glycoprotein</keyword>
<feature type="transmembrane region" description="Helical" evidence="13">
    <location>
        <begin position="589"/>
        <end position="612"/>
    </location>
</feature>
<dbReference type="FunFam" id="3.40.630.10:FF:000047">
    <property type="entry name" value="Glycosylphosphatidylinositol anchor attachment 1 protein"/>
    <property type="match status" value="1"/>
</dbReference>
<evidence type="ECO:0000256" key="6">
    <source>
        <dbReference type="ARBA" id="ARBA00023157"/>
    </source>
</evidence>
<evidence type="ECO:0000256" key="3">
    <source>
        <dbReference type="ARBA" id="ARBA00022824"/>
    </source>
</evidence>
<dbReference type="Gene3D" id="3.40.630.10">
    <property type="entry name" value="Zn peptidases"/>
    <property type="match status" value="1"/>
</dbReference>
<accession>A0AAW1V586</accession>
<dbReference type="GO" id="GO:0042765">
    <property type="term" value="C:GPI-anchor transamidase complex"/>
    <property type="evidence" value="ECO:0007669"/>
    <property type="project" value="InterPro"/>
</dbReference>
<evidence type="ECO:0000256" key="8">
    <source>
        <dbReference type="ARBA" id="ARBA00083563"/>
    </source>
</evidence>
<keyword evidence="6" id="KW-1015">Disulfide bond</keyword>
<dbReference type="Proteomes" id="UP001431783">
    <property type="component" value="Unassembled WGS sequence"/>
</dbReference>
<feature type="transmembrane region" description="Helical" evidence="13">
    <location>
        <begin position="472"/>
        <end position="494"/>
    </location>
</feature>
<dbReference type="EMBL" id="JARQZJ010000121">
    <property type="protein sequence ID" value="KAK9887887.1"/>
    <property type="molecule type" value="Genomic_DNA"/>
</dbReference>
<proteinExistence type="predicted"/>
<evidence type="ECO:0000313" key="15">
    <source>
        <dbReference type="Proteomes" id="UP001431783"/>
    </source>
</evidence>
<keyword evidence="2 13" id="KW-0812">Transmembrane</keyword>
<evidence type="ECO:0000256" key="4">
    <source>
        <dbReference type="ARBA" id="ARBA00022989"/>
    </source>
</evidence>
<evidence type="ECO:0000256" key="12">
    <source>
        <dbReference type="ARBA" id="ARBA00093661"/>
    </source>
</evidence>
<sequence>MGLLTDPNCEQGKLTKALLKYYNSLCILFYIAGIICFLTLASKEINANTYFSENALLPGLVKSEFPDDDLAKRFYIELQDEMKKYDNSMPYPWLLAKFQQIGLDTFTHNFSLYPAIGKSQTFTGKNVYGILRAPRAASTEALILSVPYRTPTSPHLTTAPSIAILLAFAKFAIKEKYWAKDIIFLVTEHEQLGIQAWLEAYHETQCGTEGILASGDLDGRAGSIQAAINLELHTDKIAHIDIKIEGLNGQLPNLDLFNLVTKICSKEGIYNTFKMRENKEYRSPYKDWSHSMITLLSMVTSQATGIPDGNHGLFHRFGIEALTVEGYPYSGKGNNWKVEFLIMGRILEGVFRSLNNLLEKFHQSFFFYLLTSSNRYVSIGHYFPSIAAIVGVLYLRACAKWCNLQKKTSSSKKEENDWDEKQEEAQIIKGHQRVQMVFQNEKKLKEMGQDFKKKMKIACSSPEMEKSQISDVIIIFIFTHLIGIILMNCPNYIVQIGEMFDITKETSLFYGYNLASLMLLTVPFFVPFKKNIEAMAIMNVLALLELGTFLICVAMNNFSLAFLTGVLYTPFVLLINNSNSRLMSVVQKISWLCVHPIVVLILTVTVNSYFVFSNEGIKAVLFRGIKSTQEALLYSILDSMIYGNWLFNITTAILIPNWLCFWILTFSPKPPSYEDKEADAKKKTE</sequence>
<evidence type="ECO:0000256" key="7">
    <source>
        <dbReference type="ARBA" id="ARBA00023180"/>
    </source>
</evidence>
<comment type="subunit">
    <text evidence="10">Heteropentamer. Part of the GPI-anchor transamidase complex, consisting of PIGK, PIGT, PIGS, PIGU and GAA1. Interacts with PIGK.</text>
</comment>
<keyword evidence="4 13" id="KW-1133">Transmembrane helix</keyword>
<keyword evidence="5 13" id="KW-0472">Membrane</keyword>
<feature type="transmembrane region" description="Helical" evidence="13">
    <location>
        <begin position="379"/>
        <end position="397"/>
    </location>
</feature>
<dbReference type="InterPro" id="IPR007246">
    <property type="entry name" value="Gaa1"/>
</dbReference>